<feature type="region of interest" description="Disordered" evidence="1">
    <location>
        <begin position="1"/>
        <end position="49"/>
    </location>
</feature>
<sequence>MFRGPLGEGGKKTRPTRGSGDARPPPSKLWVRELPSEGRSRAGARSTFT</sequence>
<organism evidence="2 3">
    <name type="scientific">Penicillium camemberti (strain FM 013)</name>
    <dbReference type="NCBI Taxonomy" id="1429867"/>
    <lineage>
        <taxon>Eukaryota</taxon>
        <taxon>Fungi</taxon>
        <taxon>Dikarya</taxon>
        <taxon>Ascomycota</taxon>
        <taxon>Pezizomycotina</taxon>
        <taxon>Eurotiomycetes</taxon>
        <taxon>Eurotiomycetidae</taxon>
        <taxon>Eurotiales</taxon>
        <taxon>Aspergillaceae</taxon>
        <taxon>Penicillium</taxon>
    </lineage>
</organism>
<feature type="compositionally biased region" description="Basic and acidic residues" evidence="1">
    <location>
        <begin position="30"/>
        <end position="40"/>
    </location>
</feature>
<name>A0A0G4PW09_PENC3</name>
<evidence type="ECO:0000313" key="3">
    <source>
        <dbReference type="Proteomes" id="UP000053732"/>
    </source>
</evidence>
<keyword evidence="3" id="KW-1185">Reference proteome</keyword>
<dbReference type="Proteomes" id="UP000053732">
    <property type="component" value="Unassembled WGS sequence"/>
</dbReference>
<gene>
    <name evidence="2" type="ORF">PCAMFM013_S057g000008</name>
</gene>
<dbReference type="EMBL" id="HG793190">
    <property type="protein sequence ID" value="CRL30686.1"/>
    <property type="molecule type" value="Genomic_DNA"/>
</dbReference>
<protein>
    <submittedName>
        <fullName evidence="2">Str. FM013</fullName>
    </submittedName>
</protein>
<evidence type="ECO:0000256" key="1">
    <source>
        <dbReference type="SAM" id="MobiDB-lite"/>
    </source>
</evidence>
<dbReference type="AlphaFoldDB" id="A0A0G4PW09"/>
<accession>A0A0G4PW09</accession>
<reference evidence="2 3" key="1">
    <citation type="journal article" date="2014" name="Nat. Commun.">
        <title>Multiple recent horizontal transfers of a large genomic region in cheese making fungi.</title>
        <authorList>
            <person name="Cheeseman K."/>
            <person name="Ropars J."/>
            <person name="Renault P."/>
            <person name="Dupont J."/>
            <person name="Gouzy J."/>
            <person name="Branca A."/>
            <person name="Abraham A.L."/>
            <person name="Ceppi M."/>
            <person name="Conseiller E."/>
            <person name="Debuchy R."/>
            <person name="Malagnac F."/>
            <person name="Goarin A."/>
            <person name="Silar P."/>
            <person name="Lacoste S."/>
            <person name="Sallet E."/>
            <person name="Bensimon A."/>
            <person name="Giraud T."/>
            <person name="Brygoo Y."/>
        </authorList>
    </citation>
    <scope>NUCLEOTIDE SEQUENCE [LARGE SCALE GENOMIC DNA]</scope>
    <source>
        <strain evidence="3">FM 013</strain>
    </source>
</reference>
<evidence type="ECO:0000313" key="2">
    <source>
        <dbReference type="EMBL" id="CRL30686.1"/>
    </source>
</evidence>
<proteinExistence type="predicted"/>